<sequence>MRTITILLIIALSGACTEVGGLSYDPSLHPPGGYSEARSKCGSRPDNEFVACMGNYGYLNDEMFILYPAPR</sequence>
<evidence type="ECO:0000313" key="1">
    <source>
        <dbReference type="EMBL" id="KKM00333.1"/>
    </source>
</evidence>
<dbReference type="EMBL" id="LAZR01017458">
    <property type="protein sequence ID" value="KKM00333.1"/>
    <property type="molecule type" value="Genomic_DNA"/>
</dbReference>
<name>A0A0F9JN17_9ZZZZ</name>
<dbReference type="PROSITE" id="PS51257">
    <property type="entry name" value="PROKAR_LIPOPROTEIN"/>
    <property type="match status" value="1"/>
</dbReference>
<dbReference type="AlphaFoldDB" id="A0A0F9JN17"/>
<protein>
    <recommendedName>
        <fullName evidence="2">Lipoprotein</fullName>
    </recommendedName>
</protein>
<evidence type="ECO:0008006" key="2">
    <source>
        <dbReference type="Google" id="ProtNLM"/>
    </source>
</evidence>
<organism evidence="1">
    <name type="scientific">marine sediment metagenome</name>
    <dbReference type="NCBI Taxonomy" id="412755"/>
    <lineage>
        <taxon>unclassified sequences</taxon>
        <taxon>metagenomes</taxon>
        <taxon>ecological metagenomes</taxon>
    </lineage>
</organism>
<comment type="caution">
    <text evidence="1">The sequence shown here is derived from an EMBL/GenBank/DDBJ whole genome shotgun (WGS) entry which is preliminary data.</text>
</comment>
<reference evidence="1" key="1">
    <citation type="journal article" date="2015" name="Nature">
        <title>Complex archaea that bridge the gap between prokaryotes and eukaryotes.</title>
        <authorList>
            <person name="Spang A."/>
            <person name="Saw J.H."/>
            <person name="Jorgensen S.L."/>
            <person name="Zaremba-Niedzwiedzka K."/>
            <person name="Martijn J."/>
            <person name="Lind A.E."/>
            <person name="van Eijk R."/>
            <person name="Schleper C."/>
            <person name="Guy L."/>
            <person name="Ettema T.J."/>
        </authorList>
    </citation>
    <scope>NUCLEOTIDE SEQUENCE</scope>
</reference>
<proteinExistence type="predicted"/>
<gene>
    <name evidence="1" type="ORF">LCGC14_1805460</name>
</gene>
<accession>A0A0F9JN17</accession>